<sequence>MRFERALCAFALVGVVAGCSSSSDDPKFTEPAASASAAPVHGGPAPAWTEPASYSFVLTRGCDPAKPTGRYQATVKSGQIATSSRVGGAAAAPGPSADVDLGPVTGGEGEEIEVPTLKELVDMAQTSAEDGGEVATEYDGADGHPVKVTVNVTGEASGAECWIVSDYKAG</sequence>
<evidence type="ECO:0000256" key="1">
    <source>
        <dbReference type="SAM" id="MobiDB-lite"/>
    </source>
</evidence>
<evidence type="ECO:0008006" key="4">
    <source>
        <dbReference type="Google" id="ProtNLM"/>
    </source>
</evidence>
<protein>
    <recommendedName>
        <fullName evidence="4">Lipoprotein</fullName>
    </recommendedName>
</protein>
<feature type="region of interest" description="Disordered" evidence="1">
    <location>
        <begin position="23"/>
        <end position="44"/>
    </location>
</feature>
<organism evidence="2 3">
    <name type="scientific">Actinoplanes cyaneus</name>
    <dbReference type="NCBI Taxonomy" id="52696"/>
    <lineage>
        <taxon>Bacteria</taxon>
        <taxon>Bacillati</taxon>
        <taxon>Actinomycetota</taxon>
        <taxon>Actinomycetes</taxon>
        <taxon>Micromonosporales</taxon>
        <taxon>Micromonosporaceae</taxon>
        <taxon>Actinoplanes</taxon>
    </lineage>
</organism>
<name>A0A919LYX7_9ACTN</name>
<dbReference type="AlphaFoldDB" id="A0A919LYX7"/>
<gene>
    <name evidence="2" type="ORF">Acy02nite_13510</name>
</gene>
<evidence type="ECO:0000313" key="2">
    <source>
        <dbReference type="EMBL" id="GID63470.1"/>
    </source>
</evidence>
<evidence type="ECO:0000313" key="3">
    <source>
        <dbReference type="Proteomes" id="UP000619479"/>
    </source>
</evidence>
<comment type="caution">
    <text evidence="2">The sequence shown here is derived from an EMBL/GenBank/DDBJ whole genome shotgun (WGS) entry which is preliminary data.</text>
</comment>
<keyword evidence="3" id="KW-1185">Reference proteome</keyword>
<dbReference type="PROSITE" id="PS51257">
    <property type="entry name" value="PROKAR_LIPOPROTEIN"/>
    <property type="match status" value="1"/>
</dbReference>
<proteinExistence type="predicted"/>
<accession>A0A919LYX7</accession>
<dbReference type="Proteomes" id="UP000619479">
    <property type="component" value="Unassembled WGS sequence"/>
</dbReference>
<dbReference type="EMBL" id="BOMH01000009">
    <property type="protein sequence ID" value="GID63470.1"/>
    <property type="molecule type" value="Genomic_DNA"/>
</dbReference>
<dbReference type="RefSeq" id="WP_239174340.1">
    <property type="nucleotide sequence ID" value="NZ_BAAAUC010000011.1"/>
</dbReference>
<reference evidence="2" key="1">
    <citation type="submission" date="2021-01" db="EMBL/GenBank/DDBJ databases">
        <title>Whole genome shotgun sequence of Actinoplanes cyaneus NBRC 14990.</title>
        <authorList>
            <person name="Komaki H."/>
            <person name="Tamura T."/>
        </authorList>
    </citation>
    <scope>NUCLEOTIDE SEQUENCE</scope>
    <source>
        <strain evidence="2">NBRC 14990</strain>
    </source>
</reference>